<gene>
    <name evidence="2" type="ORF">RSE6_12492</name>
</gene>
<feature type="coiled-coil region" evidence="1">
    <location>
        <begin position="19"/>
        <end position="53"/>
    </location>
</feature>
<keyword evidence="3" id="KW-1185">Reference proteome</keyword>
<accession>A0A1E1MQN4</accession>
<name>A0A1E1MQN4_RHYSE</name>
<sequence length="187" mass="21295">MCPTWLATVHGQPSLTSTLAIANEAIEALKLEKKQAHEELKENKKLIDSLRRDLRPKKDNTAALNATIASQRVQIHKFVKSQHSFSLQIKDLLHTVNIKDVSQADMRDRLVKQAAKLASAARNAHRMEKLYTMKVEDLTKANVQLGRANASLKRVEFKFKRTLTEVLSYQARDDALKRRKKARVSVE</sequence>
<protein>
    <submittedName>
        <fullName evidence="2">Uncharacterized protein</fullName>
    </submittedName>
</protein>
<organism evidence="2 3">
    <name type="scientific">Rhynchosporium secalis</name>
    <name type="common">Barley scald fungus</name>
    <dbReference type="NCBI Taxonomy" id="38038"/>
    <lineage>
        <taxon>Eukaryota</taxon>
        <taxon>Fungi</taxon>
        <taxon>Dikarya</taxon>
        <taxon>Ascomycota</taxon>
        <taxon>Pezizomycotina</taxon>
        <taxon>Leotiomycetes</taxon>
        <taxon>Helotiales</taxon>
        <taxon>Ploettnerulaceae</taxon>
        <taxon>Rhynchosporium</taxon>
    </lineage>
</organism>
<evidence type="ECO:0000256" key="1">
    <source>
        <dbReference type="SAM" id="Coils"/>
    </source>
</evidence>
<reference evidence="3" key="1">
    <citation type="submission" date="2016-03" db="EMBL/GenBank/DDBJ databases">
        <authorList>
            <person name="Guldener U."/>
        </authorList>
    </citation>
    <scope>NUCLEOTIDE SEQUENCE [LARGE SCALE GENOMIC DNA]</scope>
</reference>
<dbReference type="EMBL" id="FJVC01000485">
    <property type="protein sequence ID" value="CZT51359.1"/>
    <property type="molecule type" value="Genomic_DNA"/>
</dbReference>
<evidence type="ECO:0000313" key="2">
    <source>
        <dbReference type="EMBL" id="CZT51359.1"/>
    </source>
</evidence>
<evidence type="ECO:0000313" key="3">
    <source>
        <dbReference type="Proteomes" id="UP000177625"/>
    </source>
</evidence>
<dbReference type="AlphaFoldDB" id="A0A1E1MQN4"/>
<dbReference type="Proteomes" id="UP000177625">
    <property type="component" value="Unassembled WGS sequence"/>
</dbReference>
<proteinExistence type="predicted"/>
<keyword evidence="1" id="KW-0175">Coiled coil</keyword>